<dbReference type="GO" id="GO:0005739">
    <property type="term" value="C:mitochondrion"/>
    <property type="evidence" value="ECO:0000314"/>
    <property type="project" value="dictyBase"/>
</dbReference>
<dbReference type="GeneID" id="8621707"/>
<dbReference type="HOGENOM" id="CLU_861738_0_0_1"/>
<dbReference type="Proteomes" id="UP000002195">
    <property type="component" value="Unassembled WGS sequence"/>
</dbReference>
<dbReference type="GO" id="GO:1990456">
    <property type="term" value="P:mitochondrion-endoplasmic reticulum membrane tethering"/>
    <property type="evidence" value="ECO:0000304"/>
    <property type="project" value="dictyBase"/>
</dbReference>
<evidence type="ECO:0000313" key="1">
    <source>
        <dbReference type="EMBL" id="EAL68004.1"/>
    </source>
</evidence>
<accession>Q54XQ5</accession>
<protein>
    <recommendedName>
        <fullName evidence="3">Bacterial surface antigen (D15) domain-containing protein</fullName>
    </recommendedName>
</protein>
<sequence length="323" mass="35638">MKDYLQIVAEEIHYPSFPGPYHELTKDAQIRIDFIEEVQTGISLSLDKKKGGNNFSADCGLMPMFYRLEVGRDINDNQKLGAIIQPEKLELNYNFSPSKLLFGGILGGKSSRIGGDIYVGVPMTPQINFEKLVKKISTVGTITHETNKTSTEFKVSRIYMGDIDHRLAGLTFCYGLKPSLSLGFELYCKFIQGSGASIGGASLGARHRGRAMGIQYDLAGTCNIFGDLQLTSSIGIIPNRLSFSTRFNLNTSNIISNIQFGTRINGNPIIGNHEIPICLKLRTDTNFENAIALDIDTPFTSISIGCFGKKLDLFKNYGINFSF</sequence>
<dbReference type="EMBL" id="AAFI02000024">
    <property type="protein sequence ID" value="EAL68004.1"/>
    <property type="molecule type" value="Genomic_DNA"/>
</dbReference>
<dbReference type="InParanoid" id="Q54XQ5"/>
<dbReference type="GO" id="GO:0001401">
    <property type="term" value="C:SAM complex"/>
    <property type="evidence" value="ECO:0000304"/>
    <property type="project" value="dictyBase"/>
</dbReference>
<dbReference type="VEuPathDB" id="AmoebaDB:DDB_G0278805"/>
<dbReference type="KEGG" id="ddi:DDB_G0278805"/>
<keyword evidence="2" id="KW-1185">Reference proteome</keyword>
<evidence type="ECO:0000313" key="2">
    <source>
        <dbReference type="Proteomes" id="UP000002195"/>
    </source>
</evidence>
<dbReference type="PaxDb" id="44689-DDB0206203"/>
<gene>
    <name evidence="1" type="ORF">DDB_G0278805</name>
</gene>
<reference evidence="1 2" key="1">
    <citation type="journal article" date="2005" name="Nature">
        <title>The genome of the social amoeba Dictyostelium discoideum.</title>
        <authorList>
            <consortium name="The Dictyostelium discoideum Sequencing Consortium"/>
            <person name="Eichinger L."/>
            <person name="Pachebat J.A."/>
            <person name="Glockner G."/>
            <person name="Rajandream M.A."/>
            <person name="Sucgang R."/>
            <person name="Berriman M."/>
            <person name="Song J."/>
            <person name="Olsen R."/>
            <person name="Szafranski K."/>
            <person name="Xu Q."/>
            <person name="Tunggal B."/>
            <person name="Kummerfeld S."/>
            <person name="Madera M."/>
            <person name="Konfortov B.A."/>
            <person name="Rivero F."/>
            <person name="Bankier A.T."/>
            <person name="Lehmann R."/>
            <person name="Hamlin N."/>
            <person name="Davies R."/>
            <person name="Gaudet P."/>
            <person name="Fey P."/>
            <person name="Pilcher K."/>
            <person name="Chen G."/>
            <person name="Saunders D."/>
            <person name="Sodergren E."/>
            <person name="Davis P."/>
            <person name="Kerhornou A."/>
            <person name="Nie X."/>
            <person name="Hall N."/>
            <person name="Anjard C."/>
            <person name="Hemphill L."/>
            <person name="Bason N."/>
            <person name="Farbrother P."/>
            <person name="Desany B."/>
            <person name="Just E."/>
            <person name="Morio T."/>
            <person name="Rost R."/>
            <person name="Churcher C."/>
            <person name="Cooper J."/>
            <person name="Haydock S."/>
            <person name="van Driessche N."/>
            <person name="Cronin A."/>
            <person name="Goodhead I."/>
            <person name="Muzny D."/>
            <person name="Mourier T."/>
            <person name="Pain A."/>
            <person name="Lu M."/>
            <person name="Harper D."/>
            <person name="Lindsay R."/>
            <person name="Hauser H."/>
            <person name="James K."/>
            <person name="Quiles M."/>
            <person name="Madan Babu M."/>
            <person name="Saito T."/>
            <person name="Buchrieser C."/>
            <person name="Wardroper A."/>
            <person name="Felder M."/>
            <person name="Thangavelu M."/>
            <person name="Johnson D."/>
            <person name="Knights A."/>
            <person name="Loulseged H."/>
            <person name="Mungall K."/>
            <person name="Oliver K."/>
            <person name="Price C."/>
            <person name="Quail M.A."/>
            <person name="Urushihara H."/>
            <person name="Hernandez J."/>
            <person name="Rabbinowitsch E."/>
            <person name="Steffen D."/>
            <person name="Sanders M."/>
            <person name="Ma J."/>
            <person name="Kohara Y."/>
            <person name="Sharp S."/>
            <person name="Simmonds M."/>
            <person name="Spiegler S."/>
            <person name="Tivey A."/>
            <person name="Sugano S."/>
            <person name="White B."/>
            <person name="Walker D."/>
            <person name="Woodward J."/>
            <person name="Winckler T."/>
            <person name="Tanaka Y."/>
            <person name="Shaulsky G."/>
            <person name="Schleicher M."/>
            <person name="Weinstock G."/>
            <person name="Rosenthal A."/>
            <person name="Cox E.C."/>
            <person name="Chisholm R.L."/>
            <person name="Gibbs R."/>
            <person name="Loomis W.F."/>
            <person name="Platzer M."/>
            <person name="Kay R.R."/>
            <person name="Williams J."/>
            <person name="Dear P.H."/>
            <person name="Noegel A.A."/>
            <person name="Barrell B."/>
            <person name="Kuspa A."/>
        </authorList>
    </citation>
    <scope>NUCLEOTIDE SEQUENCE [LARGE SCALE GENOMIC DNA]</scope>
    <source>
        <strain evidence="1 2">AX4</strain>
    </source>
</reference>
<dbReference type="GO" id="GO:0032865">
    <property type="term" value="C:ERMES complex"/>
    <property type="evidence" value="ECO:0000304"/>
    <property type="project" value="dictyBase"/>
</dbReference>
<proteinExistence type="predicted"/>
<dbReference type="eggNOG" id="ENOG502RHUT">
    <property type="taxonomic scope" value="Eukaryota"/>
</dbReference>
<dbReference type="RefSeq" id="XP_641975.1">
    <property type="nucleotide sequence ID" value="XM_636883.1"/>
</dbReference>
<dbReference type="TCDB" id="1.B.8.6.4">
    <property type="family name" value="the mitochondrial and plastid porin (mpp) family"/>
</dbReference>
<evidence type="ECO:0008006" key="3">
    <source>
        <dbReference type="Google" id="ProtNLM"/>
    </source>
</evidence>
<dbReference type="OMA" id="CSTYNVM"/>
<name>Q54XQ5_DICDI</name>
<dbReference type="STRING" id="44689.Q54XQ5"/>
<organism evidence="1 2">
    <name type="scientific">Dictyostelium discoideum</name>
    <name type="common">Social amoeba</name>
    <dbReference type="NCBI Taxonomy" id="44689"/>
    <lineage>
        <taxon>Eukaryota</taxon>
        <taxon>Amoebozoa</taxon>
        <taxon>Evosea</taxon>
        <taxon>Eumycetozoa</taxon>
        <taxon>Dictyostelia</taxon>
        <taxon>Dictyosteliales</taxon>
        <taxon>Dictyosteliaceae</taxon>
        <taxon>Dictyostelium</taxon>
    </lineage>
</organism>
<comment type="caution">
    <text evidence="1">The sequence shown here is derived from an EMBL/GenBank/DDBJ whole genome shotgun (WGS) entry which is preliminary data.</text>
</comment>
<dbReference type="dictyBase" id="DDB_G0278805">
    <property type="gene designation" value="mdm10"/>
</dbReference>
<dbReference type="FunCoup" id="Q54XQ5">
    <property type="interactions" value="505"/>
</dbReference>
<dbReference type="AlphaFoldDB" id="Q54XQ5"/>